<keyword evidence="3" id="KW-1185">Reference proteome</keyword>
<dbReference type="AlphaFoldDB" id="A0A7J0DRA9"/>
<feature type="region of interest" description="Disordered" evidence="1">
    <location>
        <begin position="75"/>
        <end position="100"/>
    </location>
</feature>
<accession>A0A7J0DRA9</accession>
<dbReference type="Proteomes" id="UP000585474">
    <property type="component" value="Unassembled WGS sequence"/>
</dbReference>
<name>A0A7J0DRA9_9ERIC</name>
<gene>
    <name evidence="2" type="ORF">Acr_00g0070790</name>
</gene>
<dbReference type="OrthoDB" id="671678at2759"/>
<organism evidence="2 3">
    <name type="scientific">Actinidia rufa</name>
    <dbReference type="NCBI Taxonomy" id="165716"/>
    <lineage>
        <taxon>Eukaryota</taxon>
        <taxon>Viridiplantae</taxon>
        <taxon>Streptophyta</taxon>
        <taxon>Embryophyta</taxon>
        <taxon>Tracheophyta</taxon>
        <taxon>Spermatophyta</taxon>
        <taxon>Magnoliopsida</taxon>
        <taxon>eudicotyledons</taxon>
        <taxon>Gunneridae</taxon>
        <taxon>Pentapetalae</taxon>
        <taxon>asterids</taxon>
        <taxon>Ericales</taxon>
        <taxon>Actinidiaceae</taxon>
        <taxon>Actinidia</taxon>
    </lineage>
</organism>
<reference evidence="3" key="1">
    <citation type="submission" date="2019-07" db="EMBL/GenBank/DDBJ databases">
        <title>De Novo Assembly of kiwifruit Actinidia rufa.</title>
        <authorList>
            <person name="Sugita-Konishi S."/>
            <person name="Sato K."/>
            <person name="Mori E."/>
            <person name="Abe Y."/>
            <person name="Kisaki G."/>
            <person name="Hamano K."/>
            <person name="Suezawa K."/>
            <person name="Otani M."/>
            <person name="Fukuda T."/>
            <person name="Manabe T."/>
            <person name="Gomi K."/>
            <person name="Tabuchi M."/>
            <person name="Akimitsu K."/>
            <person name="Kataoka I."/>
        </authorList>
    </citation>
    <scope>NUCLEOTIDE SEQUENCE [LARGE SCALE GENOMIC DNA]</scope>
    <source>
        <strain evidence="3">cv. Fuchu</strain>
    </source>
</reference>
<proteinExistence type="predicted"/>
<dbReference type="EMBL" id="BJWL01000359">
    <property type="protein sequence ID" value="GFS40836.1"/>
    <property type="molecule type" value="Genomic_DNA"/>
</dbReference>
<comment type="caution">
    <text evidence="2">The sequence shown here is derived from an EMBL/GenBank/DDBJ whole genome shotgun (WGS) entry which is preliminary data.</text>
</comment>
<evidence type="ECO:0000313" key="3">
    <source>
        <dbReference type="Proteomes" id="UP000585474"/>
    </source>
</evidence>
<evidence type="ECO:0000313" key="2">
    <source>
        <dbReference type="EMBL" id="GFS40836.1"/>
    </source>
</evidence>
<sequence>MVAIAPSIEQVINIMTLDELDLLRESYSFPHHVQLRIPKEGETITSTRSSEMAFYEAAFPIGLCFPIHPTIRRGTRRPCSEGIPATSRGGKESFSLPREKFGNSQKLGRGEIAVLSPGTHEIQAFPKGFWLSPATGIRQREQGRGCSHLIKQHGGKRSTSLRFLGTRSLELKLGFFEFELQLESYGRIMTLLRAQIKW</sequence>
<protein>
    <submittedName>
        <fullName evidence="2">Uncharacterized protein</fullName>
    </submittedName>
</protein>
<evidence type="ECO:0000256" key="1">
    <source>
        <dbReference type="SAM" id="MobiDB-lite"/>
    </source>
</evidence>